<dbReference type="EMBL" id="QGLE01000009">
    <property type="protein sequence ID" value="PWR20294.1"/>
    <property type="molecule type" value="Genomic_DNA"/>
</dbReference>
<keyword evidence="6" id="KW-1185">Reference proteome</keyword>
<organism evidence="5 6">
    <name type="scientific">Zavarzinia aquatilis</name>
    <dbReference type="NCBI Taxonomy" id="2211142"/>
    <lineage>
        <taxon>Bacteria</taxon>
        <taxon>Pseudomonadati</taxon>
        <taxon>Pseudomonadota</taxon>
        <taxon>Alphaproteobacteria</taxon>
        <taxon>Rhodospirillales</taxon>
        <taxon>Zavarziniaceae</taxon>
        <taxon>Zavarzinia</taxon>
    </lineage>
</organism>
<evidence type="ECO:0000256" key="1">
    <source>
        <dbReference type="ARBA" id="ARBA00005857"/>
    </source>
</evidence>
<dbReference type="InterPro" id="IPR011990">
    <property type="entry name" value="TPR-like_helical_dom_sf"/>
</dbReference>
<reference evidence="5 6" key="1">
    <citation type="submission" date="2018-05" db="EMBL/GenBank/DDBJ databases">
        <title>Zavarzinia sp. HR-AS.</title>
        <authorList>
            <person name="Lee Y."/>
            <person name="Jeon C.O."/>
        </authorList>
    </citation>
    <scope>NUCLEOTIDE SEQUENCE [LARGE SCALE GENOMIC DNA]</scope>
    <source>
        <strain evidence="5 6">HR-AS</strain>
    </source>
</reference>
<dbReference type="SUPFAM" id="SSF48452">
    <property type="entry name" value="TPR-like"/>
    <property type="match status" value="1"/>
</dbReference>
<dbReference type="Proteomes" id="UP000245461">
    <property type="component" value="Unassembled WGS sequence"/>
</dbReference>
<dbReference type="CDD" id="cd05804">
    <property type="entry name" value="StaR_like"/>
    <property type="match status" value="1"/>
</dbReference>
<sequence>MLKDARGNDVTTDNPVAVSAINRMCDQWLGYGQGASAIFEGIAADPRCALAQTLGAVLNLFHESAAGTRAAQPFLQKARQAVNKATKREQLWLFAVEAWAKGDTDLAIRLHLDIAAQWPRDLASVKLCQYHQANQGDAAGMLAIVDGVLPANRDDPYIHGMRAVALHECGRARDAEIAGRYAVELRRREPFAHHAVADVLAAEGRLDEGIEWLEDLAETWDDCNSAMLTLNWSHLAQMYLDRDDGAAALALHDQRIWGAWKDCAQDQINAAALLWRLELAGIDVGARWRDLARHVARREADHIEPFHDLHYLMALLRGGQDGQAKRLLLAMEAAAAKAKRHRRAAWTEVALPLARGLAAHAAGDHGEAATQIGTALPRIGLIGGSRAQRDLFVQTYIDAVLKSGHVRDLAPLLAERARRRPTVARHFRDLARLARIEGAIPRAVDAEHRAEALARSYAV</sequence>
<dbReference type="RefSeq" id="WP_109906968.1">
    <property type="nucleotide sequence ID" value="NZ_QGLE01000009.1"/>
</dbReference>
<keyword evidence="4" id="KW-0802">TPR repeat</keyword>
<keyword evidence="3" id="KW-0677">Repeat</keyword>
<evidence type="ECO:0000256" key="3">
    <source>
        <dbReference type="ARBA" id="ARBA00022737"/>
    </source>
</evidence>
<comment type="caution">
    <text evidence="5">The sequence shown here is derived from an EMBL/GenBank/DDBJ whole genome shotgun (WGS) entry which is preliminary data.</text>
</comment>
<dbReference type="AlphaFoldDB" id="A0A317E1I5"/>
<evidence type="ECO:0000313" key="5">
    <source>
        <dbReference type="EMBL" id="PWR20294.1"/>
    </source>
</evidence>
<evidence type="ECO:0000256" key="4">
    <source>
        <dbReference type="ARBA" id="ARBA00022803"/>
    </source>
</evidence>
<dbReference type="PANTHER" id="PTHR16263">
    <property type="entry name" value="TETRATRICOPEPTIDE REPEAT PROTEIN 38"/>
    <property type="match status" value="1"/>
</dbReference>
<dbReference type="OrthoDB" id="9815900at2"/>
<proteinExistence type="inferred from homology"/>
<comment type="similarity">
    <text evidence="1">Belongs to the TTC38 family.</text>
</comment>
<protein>
    <recommendedName>
        <fullName evidence="2">Tetratricopeptide repeat protein 38</fullName>
    </recommendedName>
</protein>
<dbReference type="Gene3D" id="1.25.40.10">
    <property type="entry name" value="Tetratricopeptide repeat domain"/>
    <property type="match status" value="1"/>
</dbReference>
<name>A0A317E1I5_9PROT</name>
<dbReference type="InterPro" id="IPR033891">
    <property type="entry name" value="TTC38"/>
</dbReference>
<dbReference type="PANTHER" id="PTHR16263:SF4">
    <property type="entry name" value="TETRATRICOPEPTIDE REPEAT PROTEIN 38"/>
    <property type="match status" value="1"/>
</dbReference>
<accession>A0A317E1I5</accession>
<gene>
    <name evidence="5" type="ORF">DKG74_14890</name>
</gene>
<evidence type="ECO:0000313" key="6">
    <source>
        <dbReference type="Proteomes" id="UP000245461"/>
    </source>
</evidence>
<evidence type="ECO:0000256" key="2">
    <source>
        <dbReference type="ARBA" id="ARBA00019992"/>
    </source>
</evidence>